<proteinExistence type="predicted"/>
<feature type="transmembrane region" description="Helical" evidence="7">
    <location>
        <begin position="12"/>
        <end position="30"/>
    </location>
</feature>
<keyword evidence="10" id="KW-1185">Reference proteome</keyword>
<organism evidence="9 10">
    <name type="scientific">Terrabacter terrae</name>
    <dbReference type="NCBI Taxonomy" id="318434"/>
    <lineage>
        <taxon>Bacteria</taxon>
        <taxon>Bacillati</taxon>
        <taxon>Actinomycetota</taxon>
        <taxon>Actinomycetes</taxon>
        <taxon>Micrococcales</taxon>
        <taxon>Intrasporangiaceae</taxon>
        <taxon>Terrabacter</taxon>
    </lineage>
</organism>
<keyword evidence="5 7" id="KW-0472">Membrane</keyword>
<evidence type="ECO:0000259" key="8">
    <source>
        <dbReference type="Pfam" id="PF13396"/>
    </source>
</evidence>
<dbReference type="EMBL" id="BAAANB010000001">
    <property type="protein sequence ID" value="GAA2019713.1"/>
    <property type="molecule type" value="Genomic_DNA"/>
</dbReference>
<feature type="compositionally biased region" description="Basic and acidic residues" evidence="6">
    <location>
        <begin position="96"/>
        <end position="107"/>
    </location>
</feature>
<keyword evidence="2" id="KW-1003">Cell membrane</keyword>
<feature type="domain" description="Cardiolipin synthase N-terminal" evidence="8">
    <location>
        <begin position="24"/>
        <end position="67"/>
    </location>
</feature>
<protein>
    <recommendedName>
        <fullName evidence="8">Cardiolipin synthase N-terminal domain-containing protein</fullName>
    </recommendedName>
</protein>
<accession>A0ABN2TSE2</accession>
<gene>
    <name evidence="9" type="ORF">GCM10009740_04970</name>
</gene>
<evidence type="ECO:0000313" key="10">
    <source>
        <dbReference type="Proteomes" id="UP001501285"/>
    </source>
</evidence>
<comment type="subcellular location">
    <subcellularLocation>
        <location evidence="1">Cell membrane</location>
        <topology evidence="1">Multi-pass membrane protein</topology>
    </subcellularLocation>
</comment>
<sequence length="107" mass="11664">MGVPHLPKEITVLRVAFVALVVFASIYAVVDCLQTDRRLVRIMPKAVWILAALVPVVGPVFWLVAGRTDARGGPRRAPRGPRGPRGPGRQPPGPRGPDDDPDFLRKL</sequence>
<keyword evidence="3 7" id="KW-0812">Transmembrane</keyword>
<dbReference type="Proteomes" id="UP001501285">
    <property type="component" value="Unassembled WGS sequence"/>
</dbReference>
<comment type="caution">
    <text evidence="9">The sequence shown here is derived from an EMBL/GenBank/DDBJ whole genome shotgun (WGS) entry which is preliminary data.</text>
</comment>
<evidence type="ECO:0000256" key="2">
    <source>
        <dbReference type="ARBA" id="ARBA00022475"/>
    </source>
</evidence>
<evidence type="ECO:0000313" key="9">
    <source>
        <dbReference type="EMBL" id="GAA2019713.1"/>
    </source>
</evidence>
<reference evidence="9 10" key="1">
    <citation type="journal article" date="2019" name="Int. J. Syst. Evol. Microbiol.">
        <title>The Global Catalogue of Microorganisms (GCM) 10K type strain sequencing project: providing services to taxonomists for standard genome sequencing and annotation.</title>
        <authorList>
            <consortium name="The Broad Institute Genomics Platform"/>
            <consortium name="The Broad Institute Genome Sequencing Center for Infectious Disease"/>
            <person name="Wu L."/>
            <person name="Ma J."/>
        </authorList>
    </citation>
    <scope>NUCLEOTIDE SEQUENCE [LARGE SCALE GENOMIC DNA]</scope>
    <source>
        <strain evidence="9 10">JCM 14283</strain>
    </source>
</reference>
<evidence type="ECO:0000256" key="4">
    <source>
        <dbReference type="ARBA" id="ARBA00022989"/>
    </source>
</evidence>
<evidence type="ECO:0000256" key="7">
    <source>
        <dbReference type="SAM" id="Phobius"/>
    </source>
</evidence>
<name>A0ABN2TSE2_9MICO</name>
<dbReference type="Pfam" id="PF13396">
    <property type="entry name" value="PLDc_N"/>
    <property type="match status" value="1"/>
</dbReference>
<dbReference type="RefSeq" id="WP_343986979.1">
    <property type="nucleotide sequence ID" value="NZ_BAAANB010000001.1"/>
</dbReference>
<evidence type="ECO:0000256" key="5">
    <source>
        <dbReference type="ARBA" id="ARBA00023136"/>
    </source>
</evidence>
<evidence type="ECO:0000256" key="1">
    <source>
        <dbReference type="ARBA" id="ARBA00004651"/>
    </source>
</evidence>
<dbReference type="InterPro" id="IPR027379">
    <property type="entry name" value="CLS_N"/>
</dbReference>
<feature type="region of interest" description="Disordered" evidence="6">
    <location>
        <begin position="69"/>
        <end position="107"/>
    </location>
</feature>
<feature type="transmembrane region" description="Helical" evidence="7">
    <location>
        <begin position="42"/>
        <end position="65"/>
    </location>
</feature>
<evidence type="ECO:0000256" key="3">
    <source>
        <dbReference type="ARBA" id="ARBA00022692"/>
    </source>
</evidence>
<keyword evidence="4 7" id="KW-1133">Transmembrane helix</keyword>
<evidence type="ECO:0000256" key="6">
    <source>
        <dbReference type="SAM" id="MobiDB-lite"/>
    </source>
</evidence>